<dbReference type="eggNOG" id="COG1357">
    <property type="taxonomic scope" value="Bacteria"/>
</dbReference>
<evidence type="ECO:0000313" key="2">
    <source>
        <dbReference type="EMBL" id="ACU77424.1"/>
    </source>
</evidence>
<name>C7Q091_CATAD</name>
<gene>
    <name evidence="2" type="ordered locus">Caci_8605</name>
</gene>
<dbReference type="InterPro" id="IPR001646">
    <property type="entry name" value="5peptide_repeat"/>
</dbReference>
<dbReference type="PANTHER" id="PTHR14136">
    <property type="entry name" value="BTB_POZ DOMAIN-CONTAINING PROTEIN KCTD9"/>
    <property type="match status" value="1"/>
</dbReference>
<evidence type="ECO:0000256" key="1">
    <source>
        <dbReference type="SAM" id="MobiDB-lite"/>
    </source>
</evidence>
<protein>
    <submittedName>
        <fullName evidence="2">Pentapeptide repeat protein</fullName>
    </submittedName>
</protein>
<dbReference type="KEGG" id="cai:Caci_8605"/>
<proteinExistence type="predicted"/>
<keyword evidence="3" id="KW-1185">Reference proteome</keyword>
<dbReference type="HOGENOM" id="CLU_033401_0_1_11"/>
<reference evidence="2 3" key="1">
    <citation type="journal article" date="2009" name="Stand. Genomic Sci.">
        <title>Complete genome sequence of Catenulispora acidiphila type strain (ID 139908).</title>
        <authorList>
            <person name="Copeland A."/>
            <person name="Lapidus A."/>
            <person name="Glavina Del Rio T."/>
            <person name="Nolan M."/>
            <person name="Lucas S."/>
            <person name="Chen F."/>
            <person name="Tice H."/>
            <person name="Cheng J.F."/>
            <person name="Bruce D."/>
            <person name="Goodwin L."/>
            <person name="Pitluck S."/>
            <person name="Mikhailova N."/>
            <person name="Pati A."/>
            <person name="Ivanova N."/>
            <person name="Mavromatis K."/>
            <person name="Chen A."/>
            <person name="Palaniappan K."/>
            <person name="Chain P."/>
            <person name="Land M."/>
            <person name="Hauser L."/>
            <person name="Chang Y.J."/>
            <person name="Jeffries C.D."/>
            <person name="Chertkov O."/>
            <person name="Brettin T."/>
            <person name="Detter J.C."/>
            <person name="Han C."/>
            <person name="Ali Z."/>
            <person name="Tindall B.J."/>
            <person name="Goker M."/>
            <person name="Bristow J."/>
            <person name="Eisen J.A."/>
            <person name="Markowitz V."/>
            <person name="Hugenholtz P."/>
            <person name="Kyrpides N.C."/>
            <person name="Klenk H.P."/>
        </authorList>
    </citation>
    <scope>NUCLEOTIDE SEQUENCE [LARGE SCALE GENOMIC DNA]</scope>
    <source>
        <strain evidence="3">DSM 44928 / JCM 14897 / NBRC 102108 / NRRL B-24433 / ID139908</strain>
    </source>
</reference>
<dbReference type="InterPro" id="IPR051082">
    <property type="entry name" value="Pentapeptide-BTB/POZ_domain"/>
</dbReference>
<organism evidence="2 3">
    <name type="scientific">Catenulispora acidiphila (strain DSM 44928 / JCM 14897 / NBRC 102108 / NRRL B-24433 / ID139908)</name>
    <dbReference type="NCBI Taxonomy" id="479433"/>
    <lineage>
        <taxon>Bacteria</taxon>
        <taxon>Bacillati</taxon>
        <taxon>Actinomycetota</taxon>
        <taxon>Actinomycetes</taxon>
        <taxon>Catenulisporales</taxon>
        <taxon>Catenulisporaceae</taxon>
        <taxon>Catenulispora</taxon>
    </lineage>
</organism>
<feature type="compositionally biased region" description="Low complexity" evidence="1">
    <location>
        <begin position="340"/>
        <end position="354"/>
    </location>
</feature>
<dbReference type="InParanoid" id="C7Q091"/>
<dbReference type="OrthoDB" id="4563217at2"/>
<dbReference type="AlphaFoldDB" id="C7Q091"/>
<dbReference type="SUPFAM" id="SSF141571">
    <property type="entry name" value="Pentapeptide repeat-like"/>
    <property type="match status" value="1"/>
</dbReference>
<dbReference type="EMBL" id="CP001700">
    <property type="protein sequence ID" value="ACU77424.1"/>
    <property type="molecule type" value="Genomic_DNA"/>
</dbReference>
<dbReference type="Pfam" id="PF00805">
    <property type="entry name" value="Pentapeptide"/>
    <property type="match status" value="3"/>
</dbReference>
<evidence type="ECO:0000313" key="3">
    <source>
        <dbReference type="Proteomes" id="UP000000851"/>
    </source>
</evidence>
<dbReference type="PANTHER" id="PTHR14136:SF17">
    <property type="entry name" value="BTB_POZ DOMAIN-CONTAINING PROTEIN KCTD9"/>
    <property type="match status" value="1"/>
</dbReference>
<sequence length="354" mass="38308">MFGIGFIVLPGMVVDHDLGAGHVAPQDRLTAINNVRTTLLQTAAGVALLFGAYATWRQLRVSQDTLRITQEGHLTEQFGRAIDQLGSDKQDVRIGGLHALWRLAKHSEGDRQAVISTMAAFLRTHQPWPPAGPPAPAADADINDVAPLETRAPDSQLALTGLGVLCLYDRSEPWLNLSLTDLRRADFDGLWLIRVNFDRASMESASLYGANLTRASMVSVSLQHAEMRLAKLTEARCVLADLRGARMAEAVLNGADFTRADLREAVLRKTQAQNTVFHHADLRNADLRGADLSSAELDGARFEGAVASDLTRWPATFNPQSAGITVAADPGPEPPPLLQPPALLYEAPPLRSTP</sequence>
<feature type="region of interest" description="Disordered" evidence="1">
    <location>
        <begin position="326"/>
        <end position="354"/>
    </location>
</feature>
<dbReference type="STRING" id="479433.Caci_8605"/>
<dbReference type="Proteomes" id="UP000000851">
    <property type="component" value="Chromosome"/>
</dbReference>
<accession>C7Q091</accession>
<dbReference type="Gene3D" id="2.160.20.80">
    <property type="entry name" value="E3 ubiquitin-protein ligase SopA"/>
    <property type="match status" value="1"/>
</dbReference>